<name>A0ABQ9V7E2_SAGOE</name>
<keyword evidence="2" id="KW-1185">Reference proteome</keyword>
<evidence type="ECO:0000313" key="2">
    <source>
        <dbReference type="Proteomes" id="UP001266305"/>
    </source>
</evidence>
<dbReference type="Proteomes" id="UP001266305">
    <property type="component" value="Unassembled WGS sequence"/>
</dbReference>
<proteinExistence type="predicted"/>
<protein>
    <recommendedName>
        <fullName evidence="3">MoeA C-terminal domain-containing protein</fullName>
    </recommendedName>
</protein>
<gene>
    <name evidence="1" type="ORF">P7K49_014680</name>
</gene>
<sequence length="54" mass="5805">RYREATGAGLEANGAHLGVHVAQIRASTLRGFAALSKWEALKPGDSIKELLLME</sequence>
<evidence type="ECO:0008006" key="3">
    <source>
        <dbReference type="Google" id="ProtNLM"/>
    </source>
</evidence>
<accession>A0ABQ9V7E2</accession>
<organism evidence="1 2">
    <name type="scientific">Saguinus oedipus</name>
    <name type="common">Cotton-top tamarin</name>
    <name type="synonym">Oedipomidas oedipus</name>
    <dbReference type="NCBI Taxonomy" id="9490"/>
    <lineage>
        <taxon>Eukaryota</taxon>
        <taxon>Metazoa</taxon>
        <taxon>Chordata</taxon>
        <taxon>Craniata</taxon>
        <taxon>Vertebrata</taxon>
        <taxon>Euteleostomi</taxon>
        <taxon>Mammalia</taxon>
        <taxon>Eutheria</taxon>
        <taxon>Euarchontoglires</taxon>
        <taxon>Primates</taxon>
        <taxon>Haplorrhini</taxon>
        <taxon>Platyrrhini</taxon>
        <taxon>Cebidae</taxon>
        <taxon>Callitrichinae</taxon>
        <taxon>Saguinus</taxon>
    </lineage>
</organism>
<dbReference type="EMBL" id="JASSZA010000007">
    <property type="protein sequence ID" value="KAK2105166.1"/>
    <property type="molecule type" value="Genomic_DNA"/>
</dbReference>
<reference evidence="1 2" key="1">
    <citation type="submission" date="2023-05" db="EMBL/GenBank/DDBJ databases">
        <title>B98-5 Cell Line De Novo Hybrid Assembly: An Optical Mapping Approach.</title>
        <authorList>
            <person name="Kananen K."/>
            <person name="Auerbach J.A."/>
            <person name="Kautto E."/>
            <person name="Blachly J.S."/>
        </authorList>
    </citation>
    <scope>NUCLEOTIDE SEQUENCE [LARGE SCALE GENOMIC DNA]</scope>
    <source>
        <strain evidence="1">B95-8</strain>
        <tissue evidence="1">Cell line</tissue>
    </source>
</reference>
<comment type="caution">
    <text evidence="1">The sequence shown here is derived from an EMBL/GenBank/DDBJ whole genome shotgun (WGS) entry which is preliminary data.</text>
</comment>
<evidence type="ECO:0000313" key="1">
    <source>
        <dbReference type="EMBL" id="KAK2105166.1"/>
    </source>
</evidence>
<feature type="non-terminal residue" evidence="1">
    <location>
        <position position="1"/>
    </location>
</feature>